<comment type="caution">
    <text evidence="1">The sequence shown here is derived from an EMBL/GenBank/DDBJ whole genome shotgun (WGS) entry which is preliminary data.</text>
</comment>
<accession>A0ABV0CDR1</accession>
<reference evidence="1 2" key="1">
    <citation type="submission" date="2023-12" db="EMBL/GenBank/DDBJ databases">
        <title>Chromobacterium sp. strain TRC.1.1.SA producing antimicrobial pigment.</title>
        <authorList>
            <person name="Verma N."/>
            <person name="Choksket S."/>
            <person name="Pinnaka A.K."/>
            <person name="Korpole S."/>
        </authorList>
    </citation>
    <scope>NUCLEOTIDE SEQUENCE [LARGE SCALE GENOMIC DNA]</scope>
    <source>
        <strain evidence="1 2">TRC1.1.SA</strain>
    </source>
</reference>
<protein>
    <submittedName>
        <fullName evidence="1">Uncharacterized protein</fullName>
    </submittedName>
</protein>
<sequence length="76" mass="9060">MRKYELPPINIQRPRIIEHHATPIRPSQHGKYFNSWEEAHAALLERARKQVVICERKLAESRRFLERVEAMRKGGK</sequence>
<evidence type="ECO:0000313" key="1">
    <source>
        <dbReference type="EMBL" id="MEN7429204.1"/>
    </source>
</evidence>
<organism evidence="1 2">
    <name type="scientific">Chromobacterium indicum</name>
    <dbReference type="NCBI Taxonomy" id="3110228"/>
    <lineage>
        <taxon>Bacteria</taxon>
        <taxon>Pseudomonadati</taxon>
        <taxon>Pseudomonadota</taxon>
        <taxon>Betaproteobacteria</taxon>
        <taxon>Neisseriales</taxon>
        <taxon>Chromobacteriaceae</taxon>
        <taxon>Chromobacterium</taxon>
    </lineage>
</organism>
<gene>
    <name evidence="1" type="ORF">VA599_00515</name>
</gene>
<name>A0ABV0CDR1_9NEIS</name>
<keyword evidence="2" id="KW-1185">Reference proteome</keyword>
<evidence type="ECO:0000313" key="2">
    <source>
        <dbReference type="Proteomes" id="UP001405405"/>
    </source>
</evidence>
<dbReference type="Proteomes" id="UP001405405">
    <property type="component" value="Unassembled WGS sequence"/>
</dbReference>
<dbReference type="EMBL" id="JAYFSJ010000001">
    <property type="protein sequence ID" value="MEN7429204.1"/>
    <property type="molecule type" value="Genomic_DNA"/>
</dbReference>
<proteinExistence type="predicted"/>
<dbReference type="RefSeq" id="WP_346787315.1">
    <property type="nucleotide sequence ID" value="NZ_JAYFSJ010000001.1"/>
</dbReference>